<evidence type="ECO:0000256" key="1">
    <source>
        <dbReference type="SAM" id="Phobius"/>
    </source>
</evidence>
<evidence type="ECO:0000313" key="2">
    <source>
        <dbReference type="EMBL" id="JAH30331.1"/>
    </source>
</evidence>
<accession>A0A0E9RMH0</accession>
<dbReference type="EMBL" id="GBXM01078246">
    <property type="protein sequence ID" value="JAH30331.1"/>
    <property type="molecule type" value="Transcribed_RNA"/>
</dbReference>
<protein>
    <submittedName>
        <fullName evidence="2">Uncharacterized protein</fullName>
    </submittedName>
</protein>
<feature type="transmembrane region" description="Helical" evidence="1">
    <location>
        <begin position="23"/>
        <end position="42"/>
    </location>
</feature>
<keyword evidence="1" id="KW-1133">Transmembrane helix</keyword>
<name>A0A0E9RMH0_ANGAN</name>
<sequence>MHWIISSGITTDWSLMINQLPQIVKILNFLFLLILISFFFSVKFQRICYKWVTICHCFMFCVFNLVLQLWTS</sequence>
<keyword evidence="1" id="KW-0472">Membrane</keyword>
<organism evidence="2">
    <name type="scientific">Anguilla anguilla</name>
    <name type="common">European freshwater eel</name>
    <name type="synonym">Muraena anguilla</name>
    <dbReference type="NCBI Taxonomy" id="7936"/>
    <lineage>
        <taxon>Eukaryota</taxon>
        <taxon>Metazoa</taxon>
        <taxon>Chordata</taxon>
        <taxon>Craniata</taxon>
        <taxon>Vertebrata</taxon>
        <taxon>Euteleostomi</taxon>
        <taxon>Actinopterygii</taxon>
        <taxon>Neopterygii</taxon>
        <taxon>Teleostei</taxon>
        <taxon>Anguilliformes</taxon>
        <taxon>Anguillidae</taxon>
        <taxon>Anguilla</taxon>
    </lineage>
</organism>
<keyword evidence="1" id="KW-0812">Transmembrane</keyword>
<dbReference type="AlphaFoldDB" id="A0A0E9RMH0"/>
<proteinExistence type="predicted"/>
<reference evidence="2" key="2">
    <citation type="journal article" date="2015" name="Fish Shellfish Immunol.">
        <title>Early steps in the European eel (Anguilla anguilla)-Vibrio vulnificus interaction in the gills: Role of the RtxA13 toxin.</title>
        <authorList>
            <person name="Callol A."/>
            <person name="Pajuelo D."/>
            <person name="Ebbesson L."/>
            <person name="Teles M."/>
            <person name="MacKenzie S."/>
            <person name="Amaro C."/>
        </authorList>
    </citation>
    <scope>NUCLEOTIDE SEQUENCE</scope>
</reference>
<feature type="transmembrane region" description="Helical" evidence="1">
    <location>
        <begin position="49"/>
        <end position="70"/>
    </location>
</feature>
<reference evidence="2" key="1">
    <citation type="submission" date="2014-11" db="EMBL/GenBank/DDBJ databases">
        <authorList>
            <person name="Amaro Gonzalez C."/>
        </authorList>
    </citation>
    <scope>NUCLEOTIDE SEQUENCE</scope>
</reference>